<protein>
    <recommendedName>
        <fullName evidence="2">HECT-type E3 ubiquitin transferase</fullName>
        <ecNumber evidence="2">2.3.2.26</ecNumber>
    </recommendedName>
</protein>
<sequence length="192" mass="21076">MAVLSYLDFFSTGVQRVALSTAADMCKKLPLDAAEFVMEAVPLLTNLLQYHDAKVLEQASVCLTRIAEAFASSLDKLDELCNHGLVDQAASLIFTSNSGVGRHPLARRRTRASSNFLVKGTLVKKSPTSSSLKQEDVNGNVPEVSAREKLLNDQLELLQQFEMDLLPVLIQIYGSSVNGPVRQKNVCRLLEN</sequence>
<dbReference type="InterPro" id="IPR016024">
    <property type="entry name" value="ARM-type_fold"/>
</dbReference>
<accession>F6I1J3</accession>
<dbReference type="PANTHER" id="PTHR45670:SF1">
    <property type="entry name" value="E3 UBIQUITIN-PROTEIN LIGASE HECTD1"/>
    <property type="match status" value="1"/>
</dbReference>
<dbReference type="Proteomes" id="UP000009183">
    <property type="component" value="Chromosome 18"/>
</dbReference>
<organism evidence="4 5">
    <name type="scientific">Vitis vinifera</name>
    <name type="common">Grape</name>
    <dbReference type="NCBI Taxonomy" id="29760"/>
    <lineage>
        <taxon>Eukaryota</taxon>
        <taxon>Viridiplantae</taxon>
        <taxon>Streptophyta</taxon>
        <taxon>Embryophyta</taxon>
        <taxon>Tracheophyta</taxon>
        <taxon>Spermatophyta</taxon>
        <taxon>Magnoliopsida</taxon>
        <taxon>eudicotyledons</taxon>
        <taxon>Gunneridae</taxon>
        <taxon>Pentapetalae</taxon>
        <taxon>rosids</taxon>
        <taxon>Vitales</taxon>
        <taxon>Vitaceae</taxon>
        <taxon>Viteae</taxon>
        <taxon>Vitis</taxon>
    </lineage>
</organism>
<evidence type="ECO:0000313" key="5">
    <source>
        <dbReference type="Proteomes" id="UP000009183"/>
    </source>
</evidence>
<proteinExistence type="predicted"/>
<dbReference type="HOGENOM" id="CLU_1417454_0_0_1"/>
<dbReference type="InterPro" id="IPR045322">
    <property type="entry name" value="HECTD1/TRIP12-like"/>
</dbReference>
<dbReference type="STRING" id="29760.F6I1J3"/>
<dbReference type="PaxDb" id="29760-VIT_18s0086g00260.t01"/>
<dbReference type="AlphaFoldDB" id="F6I1J3"/>
<dbReference type="InterPro" id="IPR011989">
    <property type="entry name" value="ARM-like"/>
</dbReference>
<dbReference type="InParanoid" id="F6I1J3"/>
<dbReference type="Gene3D" id="1.25.10.10">
    <property type="entry name" value="Leucine-rich Repeat Variant"/>
    <property type="match status" value="1"/>
</dbReference>
<evidence type="ECO:0000256" key="3">
    <source>
        <dbReference type="ARBA" id="ARBA00022679"/>
    </source>
</evidence>
<comment type="catalytic activity">
    <reaction evidence="1">
        <text>S-ubiquitinyl-[E2 ubiquitin-conjugating enzyme]-L-cysteine + [acceptor protein]-L-lysine = [E2 ubiquitin-conjugating enzyme]-L-cysteine + N(6)-ubiquitinyl-[acceptor protein]-L-lysine.</text>
        <dbReference type="EC" id="2.3.2.26"/>
    </reaction>
</comment>
<evidence type="ECO:0000256" key="1">
    <source>
        <dbReference type="ARBA" id="ARBA00000885"/>
    </source>
</evidence>
<dbReference type="GO" id="GO:0061630">
    <property type="term" value="F:ubiquitin protein ligase activity"/>
    <property type="evidence" value="ECO:0007669"/>
    <property type="project" value="UniProtKB-EC"/>
</dbReference>
<dbReference type="GO" id="GO:0006511">
    <property type="term" value="P:ubiquitin-dependent protein catabolic process"/>
    <property type="evidence" value="ECO:0007669"/>
    <property type="project" value="InterPro"/>
</dbReference>
<dbReference type="eggNOG" id="KOG0168">
    <property type="taxonomic scope" value="Eukaryota"/>
</dbReference>
<dbReference type="PANTHER" id="PTHR45670">
    <property type="entry name" value="E3 UBIQUITIN-PROTEIN LIGASE TRIP12"/>
    <property type="match status" value="1"/>
</dbReference>
<dbReference type="EMBL" id="FN596511">
    <property type="protein sequence ID" value="CCB60810.1"/>
    <property type="molecule type" value="Genomic_DNA"/>
</dbReference>
<reference evidence="5" key="1">
    <citation type="journal article" date="2007" name="Nature">
        <title>The grapevine genome sequence suggests ancestral hexaploidization in major angiosperm phyla.</title>
        <authorList>
            <consortium name="The French-Italian Public Consortium for Grapevine Genome Characterization."/>
            <person name="Jaillon O."/>
            <person name="Aury J.-M."/>
            <person name="Noel B."/>
            <person name="Policriti A."/>
            <person name="Clepet C."/>
            <person name="Casagrande A."/>
            <person name="Choisne N."/>
            <person name="Aubourg S."/>
            <person name="Vitulo N."/>
            <person name="Jubin C."/>
            <person name="Vezzi A."/>
            <person name="Legeai F."/>
            <person name="Hugueney P."/>
            <person name="Dasilva C."/>
            <person name="Horner D."/>
            <person name="Mica E."/>
            <person name="Jublot D."/>
            <person name="Poulain J."/>
            <person name="Bruyere C."/>
            <person name="Billault A."/>
            <person name="Segurens B."/>
            <person name="Gouyvenoux M."/>
            <person name="Ugarte E."/>
            <person name="Cattonaro F."/>
            <person name="Anthouard V."/>
            <person name="Vico V."/>
            <person name="Del Fabbro C."/>
            <person name="Alaux M."/>
            <person name="Di Gaspero G."/>
            <person name="Dumas V."/>
            <person name="Felice N."/>
            <person name="Paillard S."/>
            <person name="Juman I."/>
            <person name="Moroldo M."/>
            <person name="Scalabrin S."/>
            <person name="Canaguier A."/>
            <person name="Le Clainche I."/>
            <person name="Malacrida G."/>
            <person name="Durand E."/>
            <person name="Pesole G."/>
            <person name="Laucou V."/>
            <person name="Chatelet P."/>
            <person name="Merdinoglu D."/>
            <person name="Delledonne M."/>
            <person name="Pezzotti M."/>
            <person name="Lecharny A."/>
            <person name="Scarpelli C."/>
            <person name="Artiguenave F."/>
            <person name="Pe M.E."/>
            <person name="Valle G."/>
            <person name="Morgante M."/>
            <person name="Caboche M."/>
            <person name="Adam-Blondon A.-F."/>
            <person name="Weissenbach J."/>
            <person name="Quetier F."/>
            <person name="Wincker P."/>
        </authorList>
    </citation>
    <scope>NUCLEOTIDE SEQUENCE [LARGE SCALE GENOMIC DNA]</scope>
    <source>
        <strain evidence="5">cv. Pinot noir / PN40024</strain>
    </source>
</reference>
<dbReference type="SUPFAM" id="SSF48371">
    <property type="entry name" value="ARM repeat"/>
    <property type="match status" value="1"/>
</dbReference>
<gene>
    <name evidence="4" type="ordered locus">VIT_18s0086g00260</name>
</gene>
<name>F6I1J3_VITVI</name>
<keyword evidence="3" id="KW-0808">Transferase</keyword>
<keyword evidence="5" id="KW-1185">Reference proteome</keyword>
<dbReference type="EC" id="2.3.2.26" evidence="2"/>
<evidence type="ECO:0000256" key="2">
    <source>
        <dbReference type="ARBA" id="ARBA00012485"/>
    </source>
</evidence>
<evidence type="ECO:0000313" key="4">
    <source>
        <dbReference type="EMBL" id="CCB60810.1"/>
    </source>
</evidence>